<evidence type="ECO:0000313" key="3">
    <source>
        <dbReference type="Proteomes" id="UP000249165"/>
    </source>
</evidence>
<feature type="region of interest" description="Disordered" evidence="1">
    <location>
        <begin position="139"/>
        <end position="191"/>
    </location>
</feature>
<sequence>MQDLDHSTRDVGQEAGEDVKQSAERLHDDARAAAESVAARARDEAGQQADRARTGVASELSGIARALDTAAGELREGSPQEQVFGQVANGLSGVSDAIRDRDLADLASEVSAFARRNPLGFLGGAALAGFAATRFAKASGTPRTPADASYNAPSAQSGAPASASATTPETRPGDVTAPAVIPASHLTPGDH</sequence>
<feature type="compositionally biased region" description="Low complexity" evidence="1">
    <location>
        <begin position="152"/>
        <end position="170"/>
    </location>
</feature>
<evidence type="ECO:0008006" key="4">
    <source>
        <dbReference type="Google" id="ProtNLM"/>
    </source>
</evidence>
<reference evidence="2 3" key="1">
    <citation type="submission" date="2018-06" db="EMBL/GenBank/DDBJ databases">
        <title>Genomic Encyclopedia of Archaeal and Bacterial Type Strains, Phase II (KMG-II): from individual species to whole genera.</title>
        <authorList>
            <person name="Goeker M."/>
        </authorList>
    </citation>
    <scope>NUCLEOTIDE SEQUENCE [LARGE SCALE GENOMIC DNA]</scope>
    <source>
        <strain evidence="2 3">DSM 22011</strain>
    </source>
</reference>
<dbReference type="AlphaFoldDB" id="A0A327YHA0"/>
<feature type="region of interest" description="Disordered" evidence="1">
    <location>
        <begin position="1"/>
        <end position="56"/>
    </location>
</feature>
<dbReference type="OrthoDB" id="7744082at2"/>
<evidence type="ECO:0000256" key="1">
    <source>
        <dbReference type="SAM" id="MobiDB-lite"/>
    </source>
</evidence>
<organism evidence="2 3">
    <name type="scientific">Salipiger aestuarii</name>
    <dbReference type="NCBI Taxonomy" id="568098"/>
    <lineage>
        <taxon>Bacteria</taxon>
        <taxon>Pseudomonadati</taxon>
        <taxon>Pseudomonadota</taxon>
        <taxon>Alphaproteobacteria</taxon>
        <taxon>Rhodobacterales</taxon>
        <taxon>Roseobacteraceae</taxon>
        <taxon>Salipiger</taxon>
    </lineage>
</organism>
<proteinExistence type="predicted"/>
<accession>A0A327YHA0</accession>
<keyword evidence="3" id="KW-1185">Reference proteome</keyword>
<evidence type="ECO:0000313" key="2">
    <source>
        <dbReference type="EMBL" id="RAK19692.1"/>
    </source>
</evidence>
<feature type="compositionally biased region" description="Basic and acidic residues" evidence="1">
    <location>
        <begin position="1"/>
        <end position="32"/>
    </location>
</feature>
<gene>
    <name evidence="2" type="ORF">ATI53_100874</name>
</gene>
<dbReference type="Proteomes" id="UP000249165">
    <property type="component" value="Unassembled WGS sequence"/>
</dbReference>
<dbReference type="EMBL" id="QLMG01000008">
    <property type="protein sequence ID" value="RAK19692.1"/>
    <property type="molecule type" value="Genomic_DNA"/>
</dbReference>
<dbReference type="RefSeq" id="WP_111549988.1">
    <property type="nucleotide sequence ID" value="NZ_LIGK01000008.1"/>
</dbReference>
<name>A0A327YHA0_9RHOB</name>
<feature type="compositionally biased region" description="Basic and acidic residues" evidence="1">
    <location>
        <begin position="40"/>
        <end position="53"/>
    </location>
</feature>
<protein>
    <recommendedName>
        <fullName evidence="4">Nutrient deprivation-induced protein</fullName>
    </recommendedName>
</protein>
<comment type="caution">
    <text evidence="2">The sequence shown here is derived from an EMBL/GenBank/DDBJ whole genome shotgun (WGS) entry which is preliminary data.</text>
</comment>